<feature type="non-terminal residue" evidence="6">
    <location>
        <position position="1"/>
    </location>
</feature>
<dbReference type="InterPro" id="IPR002885">
    <property type="entry name" value="PPR_rpt"/>
</dbReference>
<feature type="compositionally biased region" description="Low complexity" evidence="4">
    <location>
        <begin position="33"/>
        <end position="43"/>
    </location>
</feature>
<dbReference type="NCBIfam" id="TIGR00756">
    <property type="entry name" value="PPR"/>
    <property type="match status" value="1"/>
</dbReference>
<dbReference type="Proteomes" id="UP000324897">
    <property type="component" value="Chromosome 5"/>
</dbReference>
<evidence type="ECO:0000256" key="2">
    <source>
        <dbReference type="ARBA" id="ARBA00022946"/>
    </source>
</evidence>
<name>A0A5J9WDJ0_9POAL</name>
<proteinExistence type="predicted"/>
<feature type="compositionally biased region" description="Pro residues" evidence="4">
    <location>
        <begin position="20"/>
        <end position="32"/>
    </location>
</feature>
<reference evidence="6 7" key="1">
    <citation type="journal article" date="2019" name="Sci. Rep.">
        <title>A high-quality genome of Eragrostis curvula grass provides insights into Poaceae evolution and supports new strategies to enhance forage quality.</title>
        <authorList>
            <person name="Carballo J."/>
            <person name="Santos B.A.C.M."/>
            <person name="Zappacosta D."/>
            <person name="Garbus I."/>
            <person name="Selva J.P."/>
            <person name="Gallo C.A."/>
            <person name="Diaz A."/>
            <person name="Albertini E."/>
            <person name="Caccamo M."/>
            <person name="Echenique V."/>
        </authorList>
    </citation>
    <scope>NUCLEOTIDE SEQUENCE [LARGE SCALE GENOMIC DNA]</scope>
    <source>
        <strain evidence="7">cv. Victoria</strain>
        <tissue evidence="6">Leaf</tissue>
    </source>
</reference>
<keyword evidence="1" id="KW-0677">Repeat</keyword>
<dbReference type="AlphaFoldDB" id="A0A5J9WDJ0"/>
<sequence>PTPLAFLLLLLRFSPTSLLPLPPTPPQSPPPASRASADPSTSPKTAVEADSFGTCRLPTPSRGHPGMLAVLHAARDLHCERALHLPHVLPAVVRMLACAVRVLACSALLDAMPKLVASAHTTLVSAFSRIGRYKDAVAVFRRMVDSGMRLALVTWGGAKGAAGGGAGVAAWREFSLILARRPPSFPDVSLTPARRDLRWGLAERRDLRRGGAGGLVLQVADVRPEAVLRYSVKLSDGVHIYVHVRTDWCNFAGGVLLRKKRIS</sequence>
<evidence type="ECO:0000256" key="3">
    <source>
        <dbReference type="PROSITE-ProRule" id="PRU00708"/>
    </source>
</evidence>
<gene>
    <name evidence="6" type="ORF">EJB05_05591</name>
</gene>
<dbReference type="Gramene" id="TVU46073">
    <property type="protein sequence ID" value="TVU46073"/>
    <property type="gene ID" value="EJB05_05591"/>
</dbReference>
<feature type="signal peptide" evidence="5">
    <location>
        <begin position="1"/>
        <end position="18"/>
    </location>
</feature>
<comment type="caution">
    <text evidence="6">The sequence shown here is derived from an EMBL/GenBank/DDBJ whole genome shotgun (WGS) entry which is preliminary data.</text>
</comment>
<evidence type="ECO:0000256" key="5">
    <source>
        <dbReference type="SAM" id="SignalP"/>
    </source>
</evidence>
<evidence type="ECO:0000313" key="7">
    <source>
        <dbReference type="Proteomes" id="UP000324897"/>
    </source>
</evidence>
<feature type="chain" id="PRO_5023894039" evidence="5">
    <location>
        <begin position="19"/>
        <end position="263"/>
    </location>
</feature>
<feature type="repeat" description="PPR" evidence="3">
    <location>
        <begin position="116"/>
        <end position="150"/>
    </location>
</feature>
<dbReference type="InterPro" id="IPR011990">
    <property type="entry name" value="TPR-like_helical_dom_sf"/>
</dbReference>
<dbReference type="EMBL" id="RWGY01000004">
    <property type="protein sequence ID" value="TVU46073.1"/>
    <property type="molecule type" value="Genomic_DNA"/>
</dbReference>
<evidence type="ECO:0000256" key="1">
    <source>
        <dbReference type="ARBA" id="ARBA00022737"/>
    </source>
</evidence>
<evidence type="ECO:0000313" key="6">
    <source>
        <dbReference type="EMBL" id="TVU46073.1"/>
    </source>
</evidence>
<keyword evidence="5" id="KW-0732">Signal</keyword>
<dbReference type="PROSITE" id="PS51375">
    <property type="entry name" value="PPR"/>
    <property type="match status" value="1"/>
</dbReference>
<organism evidence="6 7">
    <name type="scientific">Eragrostis curvula</name>
    <name type="common">weeping love grass</name>
    <dbReference type="NCBI Taxonomy" id="38414"/>
    <lineage>
        <taxon>Eukaryota</taxon>
        <taxon>Viridiplantae</taxon>
        <taxon>Streptophyta</taxon>
        <taxon>Embryophyta</taxon>
        <taxon>Tracheophyta</taxon>
        <taxon>Spermatophyta</taxon>
        <taxon>Magnoliopsida</taxon>
        <taxon>Liliopsida</taxon>
        <taxon>Poales</taxon>
        <taxon>Poaceae</taxon>
        <taxon>PACMAD clade</taxon>
        <taxon>Chloridoideae</taxon>
        <taxon>Eragrostideae</taxon>
        <taxon>Eragrostidinae</taxon>
        <taxon>Eragrostis</taxon>
    </lineage>
</organism>
<keyword evidence="2" id="KW-0809">Transit peptide</keyword>
<keyword evidence="7" id="KW-1185">Reference proteome</keyword>
<accession>A0A5J9WDJ0</accession>
<evidence type="ECO:0000256" key="4">
    <source>
        <dbReference type="SAM" id="MobiDB-lite"/>
    </source>
</evidence>
<protein>
    <submittedName>
        <fullName evidence="6">Uncharacterized protein</fullName>
    </submittedName>
</protein>
<dbReference type="Gene3D" id="1.25.40.10">
    <property type="entry name" value="Tetratricopeptide repeat domain"/>
    <property type="match status" value="1"/>
</dbReference>
<feature type="region of interest" description="Disordered" evidence="4">
    <location>
        <begin position="20"/>
        <end position="45"/>
    </location>
</feature>